<dbReference type="PANTHER" id="PTHR11486">
    <property type="entry name" value="FIBROBLAST GROWTH FACTOR"/>
    <property type="match status" value="1"/>
</dbReference>
<keyword evidence="3" id="KW-1185">Reference proteome</keyword>
<dbReference type="GO" id="GO:0008083">
    <property type="term" value="F:growth factor activity"/>
    <property type="evidence" value="ECO:0007669"/>
    <property type="project" value="InterPro"/>
</dbReference>
<protein>
    <submittedName>
        <fullName evidence="4">Fibroblast growth factor 23</fullName>
    </submittedName>
</protein>
<dbReference type="Pfam" id="PF00167">
    <property type="entry name" value="FGF"/>
    <property type="match status" value="1"/>
</dbReference>
<dbReference type="SUPFAM" id="SSF50353">
    <property type="entry name" value="Cytokine"/>
    <property type="match status" value="1"/>
</dbReference>
<evidence type="ECO:0000313" key="4">
    <source>
        <dbReference type="RefSeq" id="XP_026533034.1"/>
    </source>
</evidence>
<dbReference type="GeneID" id="113418410"/>
<evidence type="ECO:0000313" key="3">
    <source>
        <dbReference type="Proteomes" id="UP000504612"/>
    </source>
</evidence>
<feature type="region of interest" description="Disordered" evidence="2">
    <location>
        <begin position="250"/>
        <end position="291"/>
    </location>
</feature>
<dbReference type="InterPro" id="IPR008996">
    <property type="entry name" value="IL1/FGF"/>
</dbReference>
<reference evidence="4" key="1">
    <citation type="submission" date="2025-08" db="UniProtKB">
        <authorList>
            <consortium name="RefSeq"/>
        </authorList>
    </citation>
    <scope>IDENTIFICATION</scope>
</reference>
<dbReference type="Gene3D" id="2.80.10.50">
    <property type="match status" value="1"/>
</dbReference>
<proteinExistence type="inferred from homology"/>
<evidence type="ECO:0000256" key="1">
    <source>
        <dbReference type="ARBA" id="ARBA00007936"/>
    </source>
</evidence>
<dbReference type="PRINTS" id="PR00262">
    <property type="entry name" value="IL1HBGF"/>
</dbReference>
<dbReference type="SMART" id="SM00442">
    <property type="entry name" value="FGF"/>
    <property type="match status" value="1"/>
</dbReference>
<dbReference type="AlphaFoldDB" id="A0A6J1UZH3"/>
<sequence length="291" mass="31699">MSLAAFMNSHRFRLSCIKPGPKDQGAQDQRVASKGEEGPKSPLGSCNFQAKRATMMSPVPAPAFLRAFRLLLPLAAWGLGGPAVASPIWGNADELVHLYTSGSRRSFHLQIHPDGRVDGSPSQTVHSALTIKTESAGYAVIIGAKSGLHLCMDINGNLFGSNAFGNEDCVFKHTMLENGYDIYQSPKYNYLVSLGRAKQPLFPNMNPPAFSQFLTRRNEIPLSQFITPRPQEEDTRDDDGEICGGILAGKIPEESPDEVGIHPCLISSNSEERDPNGATLSRRFPSPRTSF</sequence>
<organism evidence="3 4">
    <name type="scientific">Notechis scutatus</name>
    <name type="common">mainland tiger snake</name>
    <dbReference type="NCBI Taxonomy" id="8663"/>
    <lineage>
        <taxon>Eukaryota</taxon>
        <taxon>Metazoa</taxon>
        <taxon>Chordata</taxon>
        <taxon>Craniata</taxon>
        <taxon>Vertebrata</taxon>
        <taxon>Euteleostomi</taxon>
        <taxon>Lepidosauria</taxon>
        <taxon>Squamata</taxon>
        <taxon>Bifurcata</taxon>
        <taxon>Unidentata</taxon>
        <taxon>Episquamata</taxon>
        <taxon>Toxicofera</taxon>
        <taxon>Serpentes</taxon>
        <taxon>Colubroidea</taxon>
        <taxon>Elapidae</taxon>
        <taxon>Hydrophiinae</taxon>
        <taxon>Notechis</taxon>
    </lineage>
</organism>
<comment type="similarity">
    <text evidence="1">Belongs to the heparin-binding growth factors family.</text>
</comment>
<dbReference type="CTD" id="8074"/>
<accession>A0A6J1UZH3</accession>
<gene>
    <name evidence="4" type="primary">FGF23</name>
</gene>
<evidence type="ECO:0000256" key="2">
    <source>
        <dbReference type="SAM" id="MobiDB-lite"/>
    </source>
</evidence>
<dbReference type="RefSeq" id="XP_026533034.1">
    <property type="nucleotide sequence ID" value="XM_026677249.1"/>
</dbReference>
<dbReference type="Proteomes" id="UP000504612">
    <property type="component" value="Unplaced"/>
</dbReference>
<dbReference type="InterPro" id="IPR002209">
    <property type="entry name" value="Fibroblast_GF_fam"/>
</dbReference>
<feature type="region of interest" description="Disordered" evidence="2">
    <location>
        <begin position="16"/>
        <end position="45"/>
    </location>
</feature>
<name>A0A6J1UZH3_9SAUR</name>
<dbReference type="KEGG" id="nss:113418410"/>